<accession>A0A143WUU6</accession>
<keyword evidence="1" id="KW-1133">Transmembrane helix</keyword>
<gene>
    <name evidence="2" type="ORF">TPER_HE00498</name>
</gene>
<reference evidence="3" key="1">
    <citation type="submission" date="2016-01" db="EMBL/GenBank/DDBJ databases">
        <authorList>
            <person name="Husnik F."/>
        </authorList>
    </citation>
    <scope>NUCLEOTIDE SEQUENCE [LARGE SCALE GENOMIC DNA]</scope>
</reference>
<organism evidence="2 3">
    <name type="scientific">Candidatus Hoaglandella endobia</name>
    <dbReference type="NCBI Taxonomy" id="1778263"/>
    <lineage>
        <taxon>Bacteria</taxon>
        <taxon>Pseudomonadati</taxon>
        <taxon>Pseudomonadota</taxon>
        <taxon>Gammaproteobacteria</taxon>
        <taxon>Enterobacterales</taxon>
        <taxon>Enterobacteriaceae</taxon>
        <taxon>Candidatus Hoaglandella</taxon>
    </lineage>
</organism>
<keyword evidence="1" id="KW-0472">Membrane</keyword>
<evidence type="ECO:0000256" key="1">
    <source>
        <dbReference type="SAM" id="Phobius"/>
    </source>
</evidence>
<feature type="transmembrane region" description="Helical" evidence="1">
    <location>
        <begin position="16"/>
        <end position="35"/>
    </location>
</feature>
<proteinExistence type="predicted"/>
<keyword evidence="3" id="KW-1185">Reference proteome</keyword>
<keyword evidence="1" id="KW-0812">Transmembrane</keyword>
<evidence type="ECO:0000313" key="2">
    <source>
        <dbReference type="EMBL" id="CUX97406.1"/>
    </source>
</evidence>
<dbReference type="KEGG" id="hed:TPER_HE00498"/>
<dbReference type="Proteomes" id="UP000095477">
    <property type="component" value="Chromosome I"/>
</dbReference>
<protein>
    <submittedName>
        <fullName evidence="2">Uncharacterized protein</fullName>
    </submittedName>
</protein>
<dbReference type="AlphaFoldDB" id="A0A143WUU6"/>
<evidence type="ECO:0000313" key="3">
    <source>
        <dbReference type="Proteomes" id="UP000095477"/>
    </source>
</evidence>
<dbReference type="EMBL" id="LN999835">
    <property type="protein sequence ID" value="CUX97406.1"/>
    <property type="molecule type" value="Genomic_DNA"/>
</dbReference>
<sequence length="60" mass="7013">MSSIFSKEVLRVDEFVAYRFIVVPQAVTTPVYLCIDKKRFQHYKGNMQDGKDQRSSEVVQ</sequence>
<name>A0A143WUU6_9ENTR</name>